<evidence type="ECO:0000256" key="2">
    <source>
        <dbReference type="ARBA" id="ARBA00004141"/>
    </source>
</evidence>
<keyword evidence="6 9" id="KW-0472">Membrane</keyword>
<proteinExistence type="predicted"/>
<dbReference type="AlphaFoldDB" id="A0A9Y1YS97"/>
<dbReference type="PANTHER" id="PTHR42829">
    <property type="entry name" value="NADH-UBIQUINONE OXIDOREDUCTASE CHAIN 5"/>
    <property type="match status" value="1"/>
</dbReference>
<dbReference type="GO" id="GO:0008137">
    <property type="term" value="F:NADH dehydrogenase (ubiquinone) activity"/>
    <property type="evidence" value="ECO:0007669"/>
    <property type="project" value="UniProtKB-EC"/>
</dbReference>
<dbReference type="GO" id="GO:0003954">
    <property type="term" value="F:NADH dehydrogenase activity"/>
    <property type="evidence" value="ECO:0007669"/>
    <property type="project" value="TreeGrafter"/>
</dbReference>
<dbReference type="GO" id="GO:0042773">
    <property type="term" value="P:ATP synthesis coupled electron transport"/>
    <property type="evidence" value="ECO:0007669"/>
    <property type="project" value="InterPro"/>
</dbReference>
<feature type="transmembrane region" description="Helical" evidence="9">
    <location>
        <begin position="339"/>
        <end position="357"/>
    </location>
</feature>
<gene>
    <name evidence="11" type="primary">nad5</name>
</gene>
<keyword evidence="4 9" id="KW-0812">Transmembrane</keyword>
<geneLocation type="mitochondrion" evidence="11"/>
<evidence type="ECO:0000256" key="1">
    <source>
        <dbReference type="ARBA" id="ARBA00003257"/>
    </source>
</evidence>
<protein>
    <recommendedName>
        <fullName evidence="3">NADH:ubiquinone reductase (H(+)-translocating)</fullName>
        <ecNumber evidence="3">7.1.1.2</ecNumber>
    </recommendedName>
    <alternativeName>
        <fullName evidence="7">NADH dehydrogenase subunit 5</fullName>
    </alternativeName>
</protein>
<keyword evidence="11" id="KW-0496">Mitochondrion</keyword>
<feature type="transmembrane region" description="Helical" evidence="9">
    <location>
        <begin position="272"/>
        <end position="291"/>
    </location>
</feature>
<dbReference type="GO" id="GO:0015990">
    <property type="term" value="P:electron transport coupled proton transport"/>
    <property type="evidence" value="ECO:0007669"/>
    <property type="project" value="TreeGrafter"/>
</dbReference>
<dbReference type="InterPro" id="IPR001750">
    <property type="entry name" value="ND/Mrp_TM"/>
</dbReference>
<evidence type="ECO:0000256" key="4">
    <source>
        <dbReference type="ARBA" id="ARBA00022692"/>
    </source>
</evidence>
<dbReference type="EMBL" id="ON204018">
    <property type="protein sequence ID" value="WIM51512.1"/>
    <property type="molecule type" value="Genomic_DNA"/>
</dbReference>
<dbReference type="PANTHER" id="PTHR42829:SF2">
    <property type="entry name" value="NADH-UBIQUINONE OXIDOREDUCTASE CHAIN 5"/>
    <property type="match status" value="1"/>
</dbReference>
<feature type="transmembrane region" description="Helical" evidence="9">
    <location>
        <begin position="111"/>
        <end position="131"/>
    </location>
</feature>
<evidence type="ECO:0000259" key="10">
    <source>
        <dbReference type="Pfam" id="PF00361"/>
    </source>
</evidence>
<evidence type="ECO:0000256" key="5">
    <source>
        <dbReference type="ARBA" id="ARBA00022989"/>
    </source>
</evidence>
<feature type="transmembrane region" description="Helical" evidence="9">
    <location>
        <begin position="535"/>
        <end position="556"/>
    </location>
</feature>
<dbReference type="Pfam" id="PF00361">
    <property type="entry name" value="Proton_antipo_M"/>
    <property type="match status" value="1"/>
</dbReference>
<feature type="transmembrane region" description="Helical" evidence="9">
    <location>
        <begin position="243"/>
        <end position="265"/>
    </location>
</feature>
<comment type="catalytic activity">
    <reaction evidence="8">
        <text>a ubiquinone + NADH + 5 H(+)(in) = a ubiquinol + NAD(+) + 4 H(+)(out)</text>
        <dbReference type="Rhea" id="RHEA:29091"/>
        <dbReference type="Rhea" id="RHEA-COMP:9565"/>
        <dbReference type="Rhea" id="RHEA-COMP:9566"/>
        <dbReference type="ChEBI" id="CHEBI:15378"/>
        <dbReference type="ChEBI" id="CHEBI:16389"/>
        <dbReference type="ChEBI" id="CHEBI:17976"/>
        <dbReference type="ChEBI" id="CHEBI:57540"/>
        <dbReference type="ChEBI" id="CHEBI:57945"/>
        <dbReference type="EC" id="7.1.1.2"/>
    </reaction>
</comment>
<evidence type="ECO:0000256" key="7">
    <source>
        <dbReference type="ARBA" id="ARBA00031027"/>
    </source>
</evidence>
<feature type="transmembrane region" description="Helical" evidence="9">
    <location>
        <begin position="12"/>
        <end position="29"/>
    </location>
</feature>
<feature type="transmembrane region" description="Helical" evidence="9">
    <location>
        <begin position="297"/>
        <end position="318"/>
    </location>
</feature>
<evidence type="ECO:0000256" key="3">
    <source>
        <dbReference type="ARBA" id="ARBA00012944"/>
    </source>
</evidence>
<evidence type="ECO:0000256" key="6">
    <source>
        <dbReference type="ARBA" id="ARBA00023136"/>
    </source>
</evidence>
<dbReference type="EC" id="7.1.1.2" evidence="3"/>
<feature type="transmembrane region" description="Helical" evidence="9">
    <location>
        <begin position="178"/>
        <end position="196"/>
    </location>
</feature>
<feature type="transmembrane region" description="Helical" evidence="9">
    <location>
        <begin position="86"/>
        <end position="105"/>
    </location>
</feature>
<feature type="transmembrane region" description="Helical" evidence="9">
    <location>
        <begin position="482"/>
        <end position="499"/>
    </location>
</feature>
<dbReference type="GO" id="GO:0016020">
    <property type="term" value="C:membrane"/>
    <property type="evidence" value="ECO:0007669"/>
    <property type="project" value="UniProtKB-SubCell"/>
</dbReference>
<evidence type="ECO:0000313" key="11">
    <source>
        <dbReference type="EMBL" id="WIM51512.1"/>
    </source>
</evidence>
<feature type="transmembrane region" description="Helical" evidence="9">
    <location>
        <begin position="422"/>
        <end position="440"/>
    </location>
</feature>
<feature type="domain" description="NADH:quinone oxidoreductase/Mrp antiporter transmembrane" evidence="10">
    <location>
        <begin position="107"/>
        <end position="386"/>
    </location>
</feature>
<feature type="transmembrane region" description="Helical" evidence="9">
    <location>
        <begin position="49"/>
        <end position="74"/>
    </location>
</feature>
<feature type="transmembrane region" description="Helical" evidence="9">
    <location>
        <begin position="452"/>
        <end position="470"/>
    </location>
</feature>
<comment type="function">
    <text evidence="1">Core subunit of the mitochondrial membrane respiratory chain NADH dehydrogenase (Complex I) that is believed to belong to the minimal assembly required for catalysis. Complex I functions in the transfer of electrons from NADH to the respiratory chain. The immediate electron acceptor for the enzyme is believed to be ubiquinone.</text>
</comment>
<keyword evidence="5 9" id="KW-1133">Transmembrane helix</keyword>
<reference evidence="11" key="1">
    <citation type="submission" date="2022-04" db="EMBL/GenBank/DDBJ databases">
        <title>Mitochondrial genome fragmentation occurred three times independently in menoponidae chewing lice.</title>
        <authorList>
            <person name="Dong Y."/>
            <person name="Shao R."/>
        </authorList>
    </citation>
    <scope>NUCLEOTIDE SEQUENCE</scope>
</reference>
<evidence type="ECO:0000256" key="8">
    <source>
        <dbReference type="ARBA" id="ARBA00049551"/>
    </source>
</evidence>
<feature type="transmembrane region" description="Helical" evidence="9">
    <location>
        <begin position="377"/>
        <end position="401"/>
    </location>
</feature>
<evidence type="ECO:0000256" key="9">
    <source>
        <dbReference type="SAM" id="Phobius"/>
    </source>
</evidence>
<accession>A0A9Y1YS97</accession>
<feature type="transmembrane region" description="Helical" evidence="9">
    <location>
        <begin position="217"/>
        <end position="237"/>
    </location>
</feature>
<organism evidence="11">
    <name type="scientific">Colpocephalum eucarenum</name>
    <dbReference type="NCBI Taxonomy" id="2965266"/>
    <lineage>
        <taxon>Eukaryota</taxon>
        <taxon>Metazoa</taxon>
        <taxon>Ecdysozoa</taxon>
        <taxon>Arthropoda</taxon>
        <taxon>Hexapoda</taxon>
        <taxon>Insecta</taxon>
        <taxon>Pterygota</taxon>
        <taxon>Neoptera</taxon>
        <taxon>Paraneoptera</taxon>
        <taxon>Psocodea</taxon>
        <taxon>Troctomorpha</taxon>
        <taxon>Phthiraptera</taxon>
        <taxon>Amblycera</taxon>
        <taxon>Menoponidae</taxon>
        <taxon>Colpocephalum</taxon>
    </lineage>
</organism>
<comment type="subcellular location">
    <subcellularLocation>
        <location evidence="2">Membrane</location>
        <topology evidence="2">Multi-pass membrane protein</topology>
    </subcellularLocation>
</comment>
<dbReference type="InterPro" id="IPR003945">
    <property type="entry name" value="NU5C-like"/>
</dbReference>
<dbReference type="PRINTS" id="PR01434">
    <property type="entry name" value="NADHDHGNASE5"/>
</dbReference>
<sequence length="558" mass="64160">MKFLSLKTYDWYMYIYYLMSISAFMIYLFKANYSILWEWVIYESMDMSIVISLSFTLYNVIFVFTVSSVFASVYHYSIYYMTGEIYVKRFMLILILFVISMVILICSGNLFTTLIGWDGLGVTSMLLIMYYCSNASLKASMYTFVINRLGDCFFLILIFFIMCKFPTLNLLVNTMSSNLGMLFCCLFILLSITKSAQVPFSSWLTKAMEAPTPVSSLVHSSTLVTAGIYVLFLYQEVWKESEIFVFILSTLSLATILVASIAGLVEMDLKKIVAYSTLSQLGFIMFVFSLSLFPQGFFHLIMHAFFKALMFMSAGYIIHHSSGWQDIRLMSLNFSCSPIVVKILTTAMVSLCGLPYMSGFFSKDLILDSLCKMNFSVLIFLILICSFVFTVYYSFRVCWYVMSGLKPVSSMTDDSSGMIKTMLYLLVLSCTMGSMMLWTFYPSTPSFDSPKIILVMFLVGMLIIFWNFSSVKKNMFYLKTNMYLYVVINLIVYKFMVFFQKLAWFSDLLGLIGKTLKLPSLILDEIMSVTKDKAFLINFKEFMFLGLMMVLVFMLMTL</sequence>
<name>A0A9Y1YS97_9NEOP</name>